<dbReference type="EMBL" id="CACVKT020001643">
    <property type="protein sequence ID" value="CAC5370022.1"/>
    <property type="molecule type" value="Genomic_DNA"/>
</dbReference>
<feature type="region of interest" description="Disordered" evidence="1">
    <location>
        <begin position="121"/>
        <end position="145"/>
    </location>
</feature>
<gene>
    <name evidence="2" type="ORF">MCOR_9010</name>
</gene>
<reference evidence="2 3" key="1">
    <citation type="submission" date="2020-06" db="EMBL/GenBank/DDBJ databases">
        <authorList>
            <person name="Li R."/>
            <person name="Bekaert M."/>
        </authorList>
    </citation>
    <scope>NUCLEOTIDE SEQUENCE [LARGE SCALE GENOMIC DNA]</scope>
    <source>
        <strain evidence="3">wild</strain>
    </source>
</reference>
<dbReference type="OrthoDB" id="6090904at2759"/>
<evidence type="ECO:0000313" key="3">
    <source>
        <dbReference type="Proteomes" id="UP000507470"/>
    </source>
</evidence>
<organism evidence="2 3">
    <name type="scientific">Mytilus coruscus</name>
    <name type="common">Sea mussel</name>
    <dbReference type="NCBI Taxonomy" id="42192"/>
    <lineage>
        <taxon>Eukaryota</taxon>
        <taxon>Metazoa</taxon>
        <taxon>Spiralia</taxon>
        <taxon>Lophotrochozoa</taxon>
        <taxon>Mollusca</taxon>
        <taxon>Bivalvia</taxon>
        <taxon>Autobranchia</taxon>
        <taxon>Pteriomorphia</taxon>
        <taxon>Mytilida</taxon>
        <taxon>Mytiloidea</taxon>
        <taxon>Mytilidae</taxon>
        <taxon>Mytilinae</taxon>
        <taxon>Mytilus</taxon>
    </lineage>
</organism>
<accession>A0A6J8AL37</accession>
<sequence>MIQERVEPPYIEIYDEIDENLMGEDNSDTAVTPQLRNINATVSKARAYKTISSHDDTSSYLDPYFAVDETENTSSFKESSSSHSSNFDLVIPDHIGYLNPYQPLLEKNEIQDCRNRVFTESKDNESIEKETDGTDNEKVPKSDSDGCSCLTEDSKMLEHRQTKEAKWIIGTATGYDLQCPAQSEWRLRANVSCYSEDKYVCLLNLLENKYEENCLGSDQSSIGSMLVFQPLFNLAECDIGRYQPIVFTTHGNSECNLIKSNCAGEGQVVYNNGSNSTDSACRCDYKKGYAFVSKPKNACFCIPSEEDCSCFSVTCPQLSPDYQCITEGEIMMNKACREIHSDISYNTHNSTVQCIVINRKSYSNAHHVAYIIITSIAGE</sequence>
<keyword evidence="3" id="KW-1185">Reference proteome</keyword>
<feature type="compositionally biased region" description="Basic and acidic residues" evidence="1">
    <location>
        <begin position="121"/>
        <end position="144"/>
    </location>
</feature>
<proteinExistence type="predicted"/>
<evidence type="ECO:0000313" key="2">
    <source>
        <dbReference type="EMBL" id="CAC5370022.1"/>
    </source>
</evidence>
<dbReference type="Proteomes" id="UP000507470">
    <property type="component" value="Unassembled WGS sequence"/>
</dbReference>
<name>A0A6J8AL37_MYTCO</name>
<dbReference type="AlphaFoldDB" id="A0A6J8AL37"/>
<evidence type="ECO:0000256" key="1">
    <source>
        <dbReference type="SAM" id="MobiDB-lite"/>
    </source>
</evidence>
<protein>
    <submittedName>
        <fullName evidence="2">Uncharacterized protein</fullName>
    </submittedName>
</protein>